<evidence type="ECO:0000313" key="1">
    <source>
        <dbReference type="Proteomes" id="UP000887579"/>
    </source>
</evidence>
<evidence type="ECO:0000313" key="2">
    <source>
        <dbReference type="WBParaSite" id="ES5_v2.g23920.t1"/>
    </source>
</evidence>
<proteinExistence type="predicted"/>
<sequence length="329" mass="34492">MTTDVVAPFLNAPTTTTTSTTTSTTKSSTSTTTTTTTAKPTTATTSTVKPTTKLPTSTTTTSTKSPTTTAPTAPTSTTTTLPATTTTSTTTTTTSTKSPTTTPTTPTTTTTNPPLTCAGPIDLVFVIDASDTMTAARFNIVKSQLALAITQSSIVWGNNNAHVGIVLSTGLNPGWRTTPYRYIDFNGCQFTSDGCTPTITSTATLITAIQNMPFYGGKNNIYLSMSETMTGEFEGLPDSWYIFGEPYWGTVGDRSNVADVMIVISGNDNSNVTAATQELLNKGVKIYAIGFSDLPNTQLQAISGNPARSFSTTPQNLASAIKNICSHLN</sequence>
<name>A0AC34G3B6_9BILA</name>
<dbReference type="WBParaSite" id="ES5_v2.g23920.t1">
    <property type="protein sequence ID" value="ES5_v2.g23920.t1"/>
    <property type="gene ID" value="ES5_v2.g23920"/>
</dbReference>
<organism evidence="1 2">
    <name type="scientific">Panagrolaimus sp. ES5</name>
    <dbReference type="NCBI Taxonomy" id="591445"/>
    <lineage>
        <taxon>Eukaryota</taxon>
        <taxon>Metazoa</taxon>
        <taxon>Ecdysozoa</taxon>
        <taxon>Nematoda</taxon>
        <taxon>Chromadorea</taxon>
        <taxon>Rhabditida</taxon>
        <taxon>Tylenchina</taxon>
        <taxon>Panagrolaimomorpha</taxon>
        <taxon>Panagrolaimoidea</taxon>
        <taxon>Panagrolaimidae</taxon>
        <taxon>Panagrolaimus</taxon>
    </lineage>
</organism>
<dbReference type="Proteomes" id="UP000887579">
    <property type="component" value="Unplaced"/>
</dbReference>
<protein>
    <submittedName>
        <fullName evidence="2">VWFA domain-containing protein</fullName>
    </submittedName>
</protein>
<accession>A0AC34G3B6</accession>
<reference evidence="2" key="1">
    <citation type="submission" date="2022-11" db="UniProtKB">
        <authorList>
            <consortium name="WormBaseParasite"/>
        </authorList>
    </citation>
    <scope>IDENTIFICATION</scope>
</reference>